<organism evidence="13 14">
    <name type="scientific">Oesophagostomum dentatum</name>
    <name type="common">Nodular worm</name>
    <dbReference type="NCBI Taxonomy" id="61180"/>
    <lineage>
        <taxon>Eukaryota</taxon>
        <taxon>Metazoa</taxon>
        <taxon>Ecdysozoa</taxon>
        <taxon>Nematoda</taxon>
        <taxon>Chromadorea</taxon>
        <taxon>Rhabditida</taxon>
        <taxon>Rhabditina</taxon>
        <taxon>Rhabditomorpha</taxon>
        <taxon>Strongyloidea</taxon>
        <taxon>Strongylidae</taxon>
        <taxon>Oesophagostomum</taxon>
    </lineage>
</organism>
<evidence type="ECO:0000256" key="7">
    <source>
        <dbReference type="ARBA" id="ARBA00022949"/>
    </source>
</evidence>
<evidence type="ECO:0000256" key="5">
    <source>
        <dbReference type="ARBA" id="ARBA00022692"/>
    </source>
</evidence>
<dbReference type="AlphaFoldDB" id="A0A0B1S387"/>
<evidence type="ECO:0000256" key="2">
    <source>
        <dbReference type="ARBA" id="ARBA00004651"/>
    </source>
</evidence>
<sequence length="311" mass="35939">FTKAWEQYAENYCFVYNTYWVRPDEDVPDSVDTRIAQQLIYYQWVPFIMALEAALFYLPVIFWSQVSNKSGLNIENLVRMAVAAEIAEDASKEKKIGVICSQLEASVELQHSRCEGASFMKHIAKFGQLDGTYVSNVYLLTKILYAVNLAGQFFMMNKFLGQNDPYWGVRILSDILTGTDWELSGNFPRIAMCDFQVRVLGNLQRYSIQCVLSLNMFNEKIFLFLYFWFILVGIATALDTVNLAHFTRFTSQRLQFMHKFIKAGADEEMLLDDFCMYQINADTIVILKMISAHANEVIATDVAQQMWKNYK</sequence>
<evidence type="ECO:0000256" key="4">
    <source>
        <dbReference type="ARBA" id="ARBA00022475"/>
    </source>
</evidence>
<keyword evidence="14" id="KW-1185">Reference proteome</keyword>
<evidence type="ECO:0000256" key="12">
    <source>
        <dbReference type="RuleBase" id="RU010713"/>
    </source>
</evidence>
<keyword evidence="11 12" id="KW-0407">Ion channel</keyword>
<accession>A0A0B1S387</accession>
<evidence type="ECO:0000256" key="8">
    <source>
        <dbReference type="ARBA" id="ARBA00022989"/>
    </source>
</evidence>
<dbReference type="EMBL" id="KN603068">
    <property type="protein sequence ID" value="KHJ79823.1"/>
    <property type="molecule type" value="Genomic_DNA"/>
</dbReference>
<evidence type="ECO:0000256" key="1">
    <source>
        <dbReference type="ARBA" id="ARBA00004610"/>
    </source>
</evidence>
<proteinExistence type="inferred from homology"/>
<dbReference type="GO" id="GO:0005921">
    <property type="term" value="C:gap junction"/>
    <property type="evidence" value="ECO:0007669"/>
    <property type="project" value="UniProtKB-SubCell"/>
</dbReference>
<keyword evidence="10 12" id="KW-0472">Membrane</keyword>
<dbReference type="InterPro" id="IPR000990">
    <property type="entry name" value="Innexin"/>
</dbReference>
<gene>
    <name evidence="12" type="primary">inx</name>
    <name evidence="13" type="ORF">OESDEN_20517</name>
</gene>
<feature type="transmembrane region" description="Helical" evidence="12">
    <location>
        <begin position="221"/>
        <end position="238"/>
    </location>
</feature>
<protein>
    <recommendedName>
        <fullName evidence="12">Innexin</fullName>
    </recommendedName>
</protein>
<feature type="transmembrane region" description="Helical" evidence="12">
    <location>
        <begin position="41"/>
        <end position="63"/>
    </location>
</feature>
<evidence type="ECO:0000256" key="11">
    <source>
        <dbReference type="ARBA" id="ARBA00023303"/>
    </source>
</evidence>
<name>A0A0B1S387_OESDE</name>
<keyword evidence="4" id="KW-1003">Cell membrane</keyword>
<keyword evidence="3 12" id="KW-0813">Transport</keyword>
<feature type="non-terminal residue" evidence="13">
    <location>
        <position position="1"/>
    </location>
</feature>
<keyword evidence="8 12" id="KW-1133">Transmembrane helix</keyword>
<dbReference type="GO" id="GO:0005886">
    <property type="term" value="C:plasma membrane"/>
    <property type="evidence" value="ECO:0007669"/>
    <property type="project" value="UniProtKB-SubCell"/>
</dbReference>
<dbReference type="PROSITE" id="PS51013">
    <property type="entry name" value="PANNEXIN"/>
    <property type="match status" value="1"/>
</dbReference>
<evidence type="ECO:0000256" key="3">
    <source>
        <dbReference type="ARBA" id="ARBA00022448"/>
    </source>
</evidence>
<dbReference type="GO" id="GO:0005243">
    <property type="term" value="F:gap junction channel activity"/>
    <property type="evidence" value="ECO:0007669"/>
    <property type="project" value="TreeGrafter"/>
</dbReference>
<dbReference type="GO" id="GO:0034220">
    <property type="term" value="P:monoatomic ion transmembrane transport"/>
    <property type="evidence" value="ECO:0007669"/>
    <property type="project" value="UniProtKB-KW"/>
</dbReference>
<keyword evidence="9 12" id="KW-0406">Ion transport</keyword>
<keyword evidence="7" id="KW-0965">Cell junction</keyword>
<evidence type="ECO:0000313" key="13">
    <source>
        <dbReference type="EMBL" id="KHJ79823.1"/>
    </source>
</evidence>
<dbReference type="PANTHER" id="PTHR11893:SF21">
    <property type="entry name" value="INNEXIN EAT-5"/>
    <property type="match status" value="1"/>
</dbReference>
<evidence type="ECO:0000313" key="14">
    <source>
        <dbReference type="Proteomes" id="UP000053660"/>
    </source>
</evidence>
<comment type="subcellular location">
    <subcellularLocation>
        <location evidence="1">Cell junction</location>
        <location evidence="1">Gap junction</location>
    </subcellularLocation>
    <subcellularLocation>
        <location evidence="2 12">Cell membrane</location>
        <topology evidence="2 12">Multi-pass membrane protein</topology>
    </subcellularLocation>
</comment>
<evidence type="ECO:0000256" key="9">
    <source>
        <dbReference type="ARBA" id="ARBA00023065"/>
    </source>
</evidence>
<dbReference type="OrthoDB" id="5867527at2759"/>
<evidence type="ECO:0000256" key="10">
    <source>
        <dbReference type="ARBA" id="ARBA00023136"/>
    </source>
</evidence>
<dbReference type="Proteomes" id="UP000053660">
    <property type="component" value="Unassembled WGS sequence"/>
</dbReference>
<comment type="caution">
    <text evidence="12">Lacks conserved residue(s) required for the propagation of feature annotation.</text>
</comment>
<evidence type="ECO:0000256" key="6">
    <source>
        <dbReference type="ARBA" id="ARBA00022868"/>
    </source>
</evidence>
<comment type="similarity">
    <text evidence="12">Belongs to the pannexin family.</text>
</comment>
<reference evidence="13 14" key="1">
    <citation type="submission" date="2014-03" db="EMBL/GenBank/DDBJ databases">
        <title>Draft genome of the hookworm Oesophagostomum dentatum.</title>
        <authorList>
            <person name="Mitreva M."/>
        </authorList>
    </citation>
    <scope>NUCLEOTIDE SEQUENCE [LARGE SCALE GENOMIC DNA]</scope>
    <source>
        <strain evidence="13 14">OD-Hann</strain>
    </source>
</reference>
<comment type="function">
    <text evidence="12">Structural component of the gap junctions.</text>
</comment>
<keyword evidence="5 12" id="KW-0812">Transmembrane</keyword>
<dbReference type="PANTHER" id="PTHR11893">
    <property type="entry name" value="INNEXIN"/>
    <property type="match status" value="1"/>
</dbReference>
<dbReference type="Pfam" id="PF00876">
    <property type="entry name" value="Innexin"/>
    <property type="match status" value="1"/>
</dbReference>
<dbReference type="PRINTS" id="PR01262">
    <property type="entry name" value="INNEXIN"/>
</dbReference>
<keyword evidence="6" id="KW-0303">Gap junction</keyword>